<evidence type="ECO:0000313" key="2">
    <source>
        <dbReference type="EMBL" id="GAA4427498.1"/>
    </source>
</evidence>
<dbReference type="InterPro" id="IPR043129">
    <property type="entry name" value="ATPase_NBD"/>
</dbReference>
<reference evidence="3" key="1">
    <citation type="journal article" date="2019" name="Int. J. Syst. Evol. Microbiol.">
        <title>The Global Catalogue of Microorganisms (GCM) 10K type strain sequencing project: providing services to taxonomists for standard genome sequencing and annotation.</title>
        <authorList>
            <consortium name="The Broad Institute Genomics Platform"/>
            <consortium name="The Broad Institute Genome Sequencing Center for Infectious Disease"/>
            <person name="Wu L."/>
            <person name="Ma J."/>
        </authorList>
    </citation>
    <scope>NUCLEOTIDE SEQUENCE [LARGE SCALE GENOMIC DNA]</scope>
    <source>
        <strain evidence="3">JCM 31890</strain>
    </source>
</reference>
<dbReference type="Proteomes" id="UP001501788">
    <property type="component" value="Unassembled WGS sequence"/>
</dbReference>
<dbReference type="SUPFAM" id="SSF53067">
    <property type="entry name" value="Actin-like ATPase domain"/>
    <property type="match status" value="2"/>
</dbReference>
<organism evidence="2 3">
    <name type="scientific">Acidovorax lacteus</name>
    <dbReference type="NCBI Taxonomy" id="1924988"/>
    <lineage>
        <taxon>Bacteria</taxon>
        <taxon>Pseudomonadati</taxon>
        <taxon>Pseudomonadota</taxon>
        <taxon>Betaproteobacteria</taxon>
        <taxon>Burkholderiales</taxon>
        <taxon>Comamonadaceae</taxon>
        <taxon>Acidovorax</taxon>
    </lineage>
</organism>
<protein>
    <submittedName>
        <fullName evidence="2">tRNA (Adenosine(37)-N6)-threonylcarbamoyltransferase complex dimerization subunit type 1 TsaB</fullName>
    </submittedName>
</protein>
<dbReference type="EMBL" id="BAABEX010000028">
    <property type="protein sequence ID" value="GAA4427498.1"/>
    <property type="molecule type" value="Genomic_DNA"/>
</dbReference>
<name>A0ABP8LEN6_9BURK</name>
<gene>
    <name evidence="2" type="primary">tsaB</name>
    <name evidence="2" type="ORF">GCM10023090_24970</name>
</gene>
<comment type="caution">
    <text evidence="2">The sequence shown here is derived from an EMBL/GenBank/DDBJ whole genome shotgun (WGS) entry which is preliminary data.</text>
</comment>
<dbReference type="NCBIfam" id="TIGR03725">
    <property type="entry name" value="T6A_YeaZ"/>
    <property type="match status" value="1"/>
</dbReference>
<evidence type="ECO:0000259" key="1">
    <source>
        <dbReference type="Pfam" id="PF00814"/>
    </source>
</evidence>
<dbReference type="RefSeq" id="WP_345065624.1">
    <property type="nucleotide sequence ID" value="NZ_BAABEX010000028.1"/>
</dbReference>
<dbReference type="InterPro" id="IPR022496">
    <property type="entry name" value="T6A_TsaB"/>
</dbReference>
<keyword evidence="3" id="KW-1185">Reference proteome</keyword>
<dbReference type="InterPro" id="IPR000905">
    <property type="entry name" value="Gcp-like_dom"/>
</dbReference>
<proteinExistence type="predicted"/>
<sequence>MRLLAFDTSTDTLYLAVTGPEGPITEQLPGGAHASAALIPALRGLLAQAGLTLDTLDTLDALVFGQGPGSFTGLRTACSVAQGLAFGARGGQGLPVLPVPTLLAVAEDARTRHGCTQVVAALDARMDELYHAAWQWTEGSGWQSAGPLGLCAPEALAVPEGWTLAGNAVQAYGARVAAAATATAVPARPDAAALLRLAPTLLAQGRAVPAAEALPLYVRDKVAHTTAERAAAKAAQVTSAAAAPTAQA</sequence>
<accession>A0ABP8LEN6</accession>
<dbReference type="Pfam" id="PF00814">
    <property type="entry name" value="TsaD"/>
    <property type="match status" value="1"/>
</dbReference>
<dbReference type="Gene3D" id="3.30.420.40">
    <property type="match status" value="2"/>
</dbReference>
<feature type="domain" description="Gcp-like" evidence="1">
    <location>
        <begin position="35"/>
        <end position="135"/>
    </location>
</feature>
<evidence type="ECO:0000313" key="3">
    <source>
        <dbReference type="Proteomes" id="UP001501788"/>
    </source>
</evidence>